<evidence type="ECO:0000256" key="1">
    <source>
        <dbReference type="SAM" id="Phobius"/>
    </source>
</evidence>
<sequence length="105" mass="11982">MGLMFLGAATASAIGGALSYFGSWRLVYAIYGVGELILSVIMFKILERDKPVVEKLNFVKAYKEPLWNCKNFFEYIFYHSYCWYRCSILYCGFGNEKKQSNKGGG</sequence>
<proteinExistence type="predicted"/>
<keyword evidence="1" id="KW-1133">Transmembrane helix</keyword>
<organism evidence="2 3">
    <name type="scientific">Clostridium boliviensis</name>
    <dbReference type="NCBI Taxonomy" id="318465"/>
    <lineage>
        <taxon>Bacteria</taxon>
        <taxon>Bacillati</taxon>
        <taxon>Bacillota</taxon>
        <taxon>Clostridia</taxon>
        <taxon>Eubacteriales</taxon>
        <taxon>Clostridiaceae</taxon>
        <taxon>Clostridium</taxon>
    </lineage>
</organism>
<keyword evidence="1" id="KW-0812">Transmembrane</keyword>
<dbReference type="InterPro" id="IPR036259">
    <property type="entry name" value="MFS_trans_sf"/>
</dbReference>
<evidence type="ECO:0000313" key="2">
    <source>
        <dbReference type="EMBL" id="MDW2800190.1"/>
    </source>
</evidence>
<gene>
    <name evidence="2" type="ORF">RZO55_21700</name>
</gene>
<feature type="transmembrane region" description="Helical" evidence="1">
    <location>
        <begin position="29"/>
        <end position="46"/>
    </location>
</feature>
<dbReference type="RefSeq" id="WP_318066376.1">
    <property type="nucleotide sequence ID" value="NZ_JAWONS010000309.1"/>
</dbReference>
<protein>
    <recommendedName>
        <fullName evidence="4">MFS transporter</fullName>
    </recommendedName>
</protein>
<dbReference type="Gene3D" id="1.20.1720.10">
    <property type="entry name" value="Multidrug resistance protein D"/>
    <property type="match status" value="1"/>
</dbReference>
<dbReference type="Proteomes" id="UP001276854">
    <property type="component" value="Unassembled WGS sequence"/>
</dbReference>
<evidence type="ECO:0000313" key="3">
    <source>
        <dbReference type="Proteomes" id="UP001276854"/>
    </source>
</evidence>
<keyword evidence="1" id="KW-0472">Membrane</keyword>
<evidence type="ECO:0008006" key="4">
    <source>
        <dbReference type="Google" id="ProtNLM"/>
    </source>
</evidence>
<dbReference type="SUPFAM" id="SSF103473">
    <property type="entry name" value="MFS general substrate transporter"/>
    <property type="match status" value="1"/>
</dbReference>
<keyword evidence="3" id="KW-1185">Reference proteome</keyword>
<accession>A0ABU4GT82</accession>
<reference evidence="2 3" key="1">
    <citation type="submission" date="2023-10" db="EMBL/GenBank/DDBJ databases">
        <title>A novel Glycoside Hydrolase 43-Like Enzyme from Clostrdium boliviensis is an Endo-xylanase, and a Candidate for Xylooligosaccharides Production from Different Xylan Substrates.</title>
        <authorList>
            <person name="Alvarez M.T."/>
            <person name="Rocabado-Villegas L.R."/>
            <person name="Salas-Veizaga D.M."/>
            <person name="Linares-Pasten J.A."/>
            <person name="Gudmundsdottir E.E."/>
            <person name="Hreggvidsson G.O."/>
            <person name="Adlercreutz P."/>
            <person name="Nordberg Karlsson E."/>
        </authorList>
    </citation>
    <scope>NUCLEOTIDE SEQUENCE [LARGE SCALE GENOMIC DNA]</scope>
    <source>
        <strain evidence="2 3">E-1</strain>
    </source>
</reference>
<dbReference type="EMBL" id="JAWONS010000309">
    <property type="protein sequence ID" value="MDW2800190.1"/>
    <property type="molecule type" value="Genomic_DNA"/>
</dbReference>
<comment type="caution">
    <text evidence="2">The sequence shown here is derived from an EMBL/GenBank/DDBJ whole genome shotgun (WGS) entry which is preliminary data.</text>
</comment>
<name>A0ABU4GT82_9CLOT</name>